<dbReference type="Gene3D" id="2.40.50.140">
    <property type="entry name" value="Nucleic acid-binding proteins"/>
    <property type="match status" value="1"/>
</dbReference>
<evidence type="ECO:0000256" key="3">
    <source>
        <dbReference type="SAM" id="MobiDB-lite"/>
    </source>
</evidence>
<dbReference type="PROSITE" id="PS50935">
    <property type="entry name" value="SSB"/>
    <property type="match status" value="1"/>
</dbReference>
<dbReference type="InterPro" id="IPR012340">
    <property type="entry name" value="NA-bd_OB-fold"/>
</dbReference>
<evidence type="ECO:0000313" key="4">
    <source>
        <dbReference type="EMBL" id="MDJ1183542.1"/>
    </source>
</evidence>
<dbReference type="Proteomes" id="UP001232992">
    <property type="component" value="Unassembled WGS sequence"/>
</dbReference>
<organism evidence="4 5">
    <name type="scientific">Roseofilum casamattae BLCC-M143</name>
    <dbReference type="NCBI Taxonomy" id="3022442"/>
    <lineage>
        <taxon>Bacteria</taxon>
        <taxon>Bacillati</taxon>
        <taxon>Cyanobacteriota</taxon>
        <taxon>Cyanophyceae</taxon>
        <taxon>Desertifilales</taxon>
        <taxon>Desertifilaceae</taxon>
        <taxon>Roseofilum</taxon>
        <taxon>Roseofilum casamattae</taxon>
    </lineage>
</organism>
<feature type="compositionally biased region" description="Low complexity" evidence="3">
    <location>
        <begin position="132"/>
        <end position="145"/>
    </location>
</feature>
<dbReference type="EMBL" id="JAQOSQ010000008">
    <property type="protein sequence ID" value="MDJ1183542.1"/>
    <property type="molecule type" value="Genomic_DNA"/>
</dbReference>
<reference evidence="4 5" key="1">
    <citation type="submission" date="2023-01" db="EMBL/GenBank/DDBJ databases">
        <title>Novel diversity within Roseofilum (Cyanobacteria; Desertifilaceae) from marine benthic mats with descriptions of four novel species.</title>
        <authorList>
            <person name="Wang Y."/>
            <person name="Berthold D.E."/>
            <person name="Hu J."/>
            <person name="Lefler F.W."/>
            <person name="Laughinghouse H.D. IV."/>
        </authorList>
    </citation>
    <scope>NUCLEOTIDE SEQUENCE [LARGE SCALE GENOMIC DNA]</scope>
    <source>
        <strain evidence="4 5">BLCC-M143</strain>
    </source>
</reference>
<proteinExistence type="predicted"/>
<evidence type="ECO:0000256" key="2">
    <source>
        <dbReference type="PROSITE-ProRule" id="PRU00252"/>
    </source>
</evidence>
<evidence type="ECO:0000256" key="1">
    <source>
        <dbReference type="ARBA" id="ARBA00023125"/>
    </source>
</evidence>
<gene>
    <name evidence="4" type="ORF">PMH09_10060</name>
</gene>
<comment type="caution">
    <text evidence="4">The sequence shown here is derived from an EMBL/GenBank/DDBJ whole genome shotgun (WGS) entry which is preliminary data.</text>
</comment>
<dbReference type="Pfam" id="PF00436">
    <property type="entry name" value="SSB"/>
    <property type="match status" value="1"/>
</dbReference>
<name>A0ABT7BWG2_9CYAN</name>
<keyword evidence="1 2" id="KW-0238">DNA-binding</keyword>
<dbReference type="InterPro" id="IPR000424">
    <property type="entry name" value="Primosome_PriB/ssb"/>
</dbReference>
<keyword evidence="5" id="KW-1185">Reference proteome</keyword>
<sequence length="162" mass="17919">MNSCILMCQIIQDPQLRYTPDETAVAEMLVQFAATKAEDPPHTLKAVAWGNLGEDVSRTYHQGDRIIIQGSLRMSTFDRPEGFKEKRAELNISRIYHVDGEPVATRPLSQQVPVAATASAPLPTYERPSNETTPAYSPSTTTTPPVTTPPIIQPLEEDEIPF</sequence>
<dbReference type="CDD" id="cd04496">
    <property type="entry name" value="SSB_OBF"/>
    <property type="match status" value="1"/>
</dbReference>
<dbReference type="SUPFAM" id="SSF50249">
    <property type="entry name" value="Nucleic acid-binding proteins"/>
    <property type="match status" value="1"/>
</dbReference>
<dbReference type="GO" id="GO:0003677">
    <property type="term" value="F:DNA binding"/>
    <property type="evidence" value="ECO:0007669"/>
    <property type="project" value="UniProtKB-KW"/>
</dbReference>
<protein>
    <submittedName>
        <fullName evidence="4">Single-stranded DNA-binding protein</fullName>
    </submittedName>
</protein>
<accession>A0ABT7BWG2</accession>
<evidence type="ECO:0000313" key="5">
    <source>
        <dbReference type="Proteomes" id="UP001232992"/>
    </source>
</evidence>
<feature type="region of interest" description="Disordered" evidence="3">
    <location>
        <begin position="117"/>
        <end position="162"/>
    </location>
</feature>
<dbReference type="RefSeq" id="WP_283758196.1">
    <property type="nucleotide sequence ID" value="NZ_JAQOSQ010000008.1"/>
</dbReference>